<accession>A0AAW8NAZ5</accession>
<evidence type="ECO:0000313" key="2">
    <source>
        <dbReference type="Proteomes" id="UP001262032"/>
    </source>
</evidence>
<dbReference type="Proteomes" id="UP001262032">
    <property type="component" value="Unassembled WGS sequence"/>
</dbReference>
<comment type="caution">
    <text evidence="1">The sequence shown here is derived from an EMBL/GenBank/DDBJ whole genome shotgun (WGS) entry which is preliminary data.</text>
</comment>
<evidence type="ECO:0000313" key="1">
    <source>
        <dbReference type="EMBL" id="MDR7164671.1"/>
    </source>
</evidence>
<dbReference type="EMBL" id="JAVDWN010000009">
    <property type="protein sequence ID" value="MDR7164671.1"/>
    <property type="molecule type" value="Genomic_DNA"/>
</dbReference>
<sequence length="29" mass="3312">MIVDLPNSLARLRMTRCLTVWLPAATIQK</sequence>
<protein>
    <submittedName>
        <fullName evidence="1">Uncharacterized protein</fullName>
    </submittedName>
</protein>
<name>A0AAW8NAZ5_PSEOX</name>
<organism evidence="1 2">
    <name type="scientific">Pseudarthrobacter oxydans</name>
    <name type="common">Arthrobacter oxydans</name>
    <dbReference type="NCBI Taxonomy" id="1671"/>
    <lineage>
        <taxon>Bacteria</taxon>
        <taxon>Bacillati</taxon>
        <taxon>Actinomycetota</taxon>
        <taxon>Actinomycetes</taxon>
        <taxon>Micrococcales</taxon>
        <taxon>Micrococcaceae</taxon>
        <taxon>Pseudarthrobacter</taxon>
    </lineage>
</organism>
<dbReference type="AlphaFoldDB" id="A0AAW8NAZ5"/>
<gene>
    <name evidence="1" type="ORF">J2X12_002709</name>
</gene>
<reference evidence="1" key="1">
    <citation type="submission" date="2023-07" db="EMBL/GenBank/DDBJ databases">
        <title>Sorghum-associated microbial communities from plants grown in Nebraska, USA.</title>
        <authorList>
            <person name="Schachtman D."/>
        </authorList>
    </citation>
    <scope>NUCLEOTIDE SEQUENCE</scope>
    <source>
        <strain evidence="1">BE261</strain>
    </source>
</reference>
<proteinExistence type="predicted"/>